<evidence type="ECO:0000313" key="2">
    <source>
        <dbReference type="Proteomes" id="UP000250235"/>
    </source>
</evidence>
<sequence>MGASRARGSPVLMYYELMDPCDHEIGSIEIEHVGPLGSLGLNGAGDDPVDFMPTSVASEDKNTLEMCLSSSVQLLKCLRLNALKQLIAPTTEYSND</sequence>
<dbReference type="EMBL" id="KQ997053">
    <property type="protein sequence ID" value="KZV44333.1"/>
    <property type="molecule type" value="Genomic_DNA"/>
</dbReference>
<evidence type="ECO:0000313" key="1">
    <source>
        <dbReference type="EMBL" id="KZV44333.1"/>
    </source>
</evidence>
<organism evidence="1 2">
    <name type="scientific">Dorcoceras hygrometricum</name>
    <dbReference type="NCBI Taxonomy" id="472368"/>
    <lineage>
        <taxon>Eukaryota</taxon>
        <taxon>Viridiplantae</taxon>
        <taxon>Streptophyta</taxon>
        <taxon>Embryophyta</taxon>
        <taxon>Tracheophyta</taxon>
        <taxon>Spermatophyta</taxon>
        <taxon>Magnoliopsida</taxon>
        <taxon>eudicotyledons</taxon>
        <taxon>Gunneridae</taxon>
        <taxon>Pentapetalae</taxon>
        <taxon>asterids</taxon>
        <taxon>lamiids</taxon>
        <taxon>Lamiales</taxon>
        <taxon>Gesneriaceae</taxon>
        <taxon>Didymocarpoideae</taxon>
        <taxon>Trichosporeae</taxon>
        <taxon>Loxocarpinae</taxon>
        <taxon>Dorcoceras</taxon>
    </lineage>
</organism>
<proteinExistence type="predicted"/>
<dbReference type="AlphaFoldDB" id="A0A2Z7CCA3"/>
<keyword evidence="2" id="KW-1185">Reference proteome</keyword>
<name>A0A2Z7CCA3_9LAMI</name>
<dbReference type="Proteomes" id="UP000250235">
    <property type="component" value="Unassembled WGS sequence"/>
</dbReference>
<reference evidence="1 2" key="1">
    <citation type="journal article" date="2015" name="Proc. Natl. Acad. Sci. U.S.A.">
        <title>The resurrection genome of Boea hygrometrica: A blueprint for survival of dehydration.</title>
        <authorList>
            <person name="Xiao L."/>
            <person name="Yang G."/>
            <person name="Zhang L."/>
            <person name="Yang X."/>
            <person name="Zhao S."/>
            <person name="Ji Z."/>
            <person name="Zhou Q."/>
            <person name="Hu M."/>
            <person name="Wang Y."/>
            <person name="Chen M."/>
            <person name="Xu Y."/>
            <person name="Jin H."/>
            <person name="Xiao X."/>
            <person name="Hu G."/>
            <person name="Bao F."/>
            <person name="Hu Y."/>
            <person name="Wan P."/>
            <person name="Li L."/>
            <person name="Deng X."/>
            <person name="Kuang T."/>
            <person name="Xiang C."/>
            <person name="Zhu J.K."/>
            <person name="Oliver M.J."/>
            <person name="He Y."/>
        </authorList>
    </citation>
    <scope>NUCLEOTIDE SEQUENCE [LARGE SCALE GENOMIC DNA]</scope>
    <source>
        <strain evidence="2">cv. XS01</strain>
    </source>
</reference>
<accession>A0A2Z7CCA3</accession>
<protein>
    <submittedName>
        <fullName evidence="1">Cucumisin-like</fullName>
    </submittedName>
</protein>
<gene>
    <name evidence="1" type="ORF">F511_18135</name>
</gene>